<dbReference type="SUPFAM" id="SSF82895">
    <property type="entry name" value="TSP-1 type 1 repeat"/>
    <property type="match status" value="2"/>
</dbReference>
<gene>
    <name evidence="2" type="ORF">PMEA_00014247</name>
</gene>
<evidence type="ECO:0000313" key="3">
    <source>
        <dbReference type="Proteomes" id="UP001159428"/>
    </source>
</evidence>
<protein>
    <submittedName>
        <fullName evidence="2">Uncharacterized protein</fullName>
    </submittedName>
</protein>
<dbReference type="PROSITE" id="PS50092">
    <property type="entry name" value="TSP1"/>
    <property type="match status" value="1"/>
</dbReference>
<dbReference type="AlphaFoldDB" id="A0AAU9WY55"/>
<keyword evidence="3" id="KW-1185">Reference proteome</keyword>
<organism evidence="2 3">
    <name type="scientific">Pocillopora meandrina</name>
    <dbReference type="NCBI Taxonomy" id="46732"/>
    <lineage>
        <taxon>Eukaryota</taxon>
        <taxon>Metazoa</taxon>
        <taxon>Cnidaria</taxon>
        <taxon>Anthozoa</taxon>
        <taxon>Hexacorallia</taxon>
        <taxon>Scleractinia</taxon>
        <taxon>Astrocoeniina</taxon>
        <taxon>Pocilloporidae</taxon>
        <taxon>Pocillopora</taxon>
    </lineage>
</organism>
<dbReference type="PANTHER" id="PTHR11311">
    <property type="entry name" value="SPONDIN"/>
    <property type="match status" value="1"/>
</dbReference>
<proteinExistence type="predicted"/>
<feature type="non-terminal residue" evidence="2">
    <location>
        <position position="1"/>
    </location>
</feature>
<feature type="compositionally biased region" description="Polar residues" evidence="1">
    <location>
        <begin position="19"/>
        <end position="31"/>
    </location>
</feature>
<dbReference type="Pfam" id="PF00090">
    <property type="entry name" value="TSP_1"/>
    <property type="match status" value="2"/>
</dbReference>
<dbReference type="InterPro" id="IPR000884">
    <property type="entry name" value="TSP1_rpt"/>
</dbReference>
<feature type="region of interest" description="Disordered" evidence="1">
    <location>
        <begin position="19"/>
        <end position="45"/>
    </location>
</feature>
<comment type="caution">
    <text evidence="2">The sequence shown here is derived from an EMBL/GenBank/DDBJ whole genome shotgun (WGS) entry which is preliminary data.</text>
</comment>
<dbReference type="EMBL" id="CALNXJ010000025">
    <property type="protein sequence ID" value="CAH3130587.1"/>
    <property type="molecule type" value="Genomic_DNA"/>
</dbReference>
<name>A0AAU9WY55_9CNID</name>
<evidence type="ECO:0000256" key="1">
    <source>
        <dbReference type="SAM" id="MobiDB-lite"/>
    </source>
</evidence>
<dbReference type="Proteomes" id="UP001159428">
    <property type="component" value="Unassembled WGS sequence"/>
</dbReference>
<accession>A0AAU9WY55</accession>
<evidence type="ECO:0000313" key="2">
    <source>
        <dbReference type="EMBL" id="CAH3130587.1"/>
    </source>
</evidence>
<dbReference type="InterPro" id="IPR051418">
    <property type="entry name" value="Spondin/Thrombospondin_T1"/>
</dbReference>
<reference evidence="2 3" key="1">
    <citation type="submission" date="2022-05" db="EMBL/GenBank/DDBJ databases">
        <authorList>
            <consortium name="Genoscope - CEA"/>
            <person name="William W."/>
        </authorList>
    </citation>
    <scope>NUCLEOTIDE SEQUENCE [LARGE SCALE GENOMIC DNA]</scope>
</reference>
<dbReference type="GO" id="GO:0031012">
    <property type="term" value="C:extracellular matrix"/>
    <property type="evidence" value="ECO:0007669"/>
    <property type="project" value="TreeGrafter"/>
</dbReference>
<dbReference type="Gene3D" id="2.20.100.10">
    <property type="entry name" value="Thrombospondin type-1 (TSP1) repeat"/>
    <property type="match status" value="1"/>
</dbReference>
<dbReference type="GO" id="GO:0007155">
    <property type="term" value="P:cell adhesion"/>
    <property type="evidence" value="ECO:0007669"/>
    <property type="project" value="TreeGrafter"/>
</dbReference>
<dbReference type="InterPro" id="IPR036383">
    <property type="entry name" value="TSP1_rpt_sf"/>
</dbReference>
<dbReference type="PANTHER" id="PTHR11311:SF15">
    <property type="entry name" value="SPONDIN-2"/>
    <property type="match status" value="1"/>
</dbReference>
<sequence>KNCDITLWSYWSYCSTDQCGQEGSQSRSRTIVSKPACGGTESPDNLNETRQCYGSKTVDCKLTYWSEWSGCTNACGVSPNNYRTMWRHMFIFPDKDTILPADRLF</sequence>